<dbReference type="PRINTS" id="PR00105">
    <property type="entry name" value="C5METTRFRASE"/>
</dbReference>
<dbReference type="PROSITE" id="PS00094">
    <property type="entry name" value="C5_MTASE_1"/>
    <property type="match status" value="1"/>
</dbReference>
<evidence type="ECO:0000256" key="4">
    <source>
        <dbReference type="ARBA" id="ARBA00022747"/>
    </source>
</evidence>
<keyword evidence="1 6" id="KW-0489">Methyltransferase</keyword>
<dbReference type="Gene3D" id="3.90.120.10">
    <property type="entry name" value="DNA Methylase, subunit A, domain 2"/>
    <property type="match status" value="1"/>
</dbReference>
<dbReference type="InterPro" id="IPR001525">
    <property type="entry name" value="C5_MeTfrase"/>
</dbReference>
<dbReference type="SUPFAM" id="SSF53335">
    <property type="entry name" value="S-adenosyl-L-methionine-dependent methyltransferases"/>
    <property type="match status" value="1"/>
</dbReference>
<name>A0ABT0WY95_9BURK</name>
<dbReference type="InterPro" id="IPR029063">
    <property type="entry name" value="SAM-dependent_MTases_sf"/>
</dbReference>
<dbReference type="Proteomes" id="UP001202243">
    <property type="component" value="Unassembled WGS sequence"/>
</dbReference>
<comment type="caution">
    <text evidence="10">The sequence shown here is derived from an EMBL/GenBank/DDBJ whole genome shotgun (WGS) entry which is preliminary data.</text>
</comment>
<dbReference type="NCBIfam" id="TIGR00675">
    <property type="entry name" value="dcm"/>
    <property type="match status" value="1"/>
</dbReference>
<evidence type="ECO:0000256" key="6">
    <source>
        <dbReference type="PROSITE-ProRule" id="PRU01016"/>
    </source>
</evidence>
<dbReference type="PANTHER" id="PTHR10629">
    <property type="entry name" value="CYTOSINE-SPECIFIC METHYLTRANSFERASE"/>
    <property type="match status" value="1"/>
</dbReference>
<comment type="catalytic activity">
    <reaction evidence="5 8">
        <text>a 2'-deoxycytidine in DNA + S-adenosyl-L-methionine = a 5-methyl-2'-deoxycytidine in DNA + S-adenosyl-L-homocysteine + H(+)</text>
        <dbReference type="Rhea" id="RHEA:13681"/>
        <dbReference type="Rhea" id="RHEA-COMP:11369"/>
        <dbReference type="Rhea" id="RHEA-COMP:11370"/>
        <dbReference type="ChEBI" id="CHEBI:15378"/>
        <dbReference type="ChEBI" id="CHEBI:57856"/>
        <dbReference type="ChEBI" id="CHEBI:59789"/>
        <dbReference type="ChEBI" id="CHEBI:85452"/>
        <dbReference type="ChEBI" id="CHEBI:85454"/>
        <dbReference type="EC" id="2.1.1.37"/>
    </reaction>
</comment>
<evidence type="ECO:0000256" key="8">
    <source>
        <dbReference type="RuleBase" id="RU000417"/>
    </source>
</evidence>
<dbReference type="RefSeq" id="WP_251351661.1">
    <property type="nucleotide sequence ID" value="NZ_JAMQGR010000014.1"/>
</dbReference>
<gene>
    <name evidence="10" type="ORF">NCG91_25135</name>
</gene>
<accession>A0ABT0WY95</accession>
<dbReference type="InterPro" id="IPR018117">
    <property type="entry name" value="C5_DNA_meth_AS"/>
</dbReference>
<evidence type="ECO:0000259" key="9">
    <source>
        <dbReference type="Pfam" id="PF12728"/>
    </source>
</evidence>
<reference evidence="10 11" key="1">
    <citation type="submission" date="2022-06" db="EMBL/GenBank/DDBJ databases">
        <title>Janthinobacterium kumbetensis sp. nov., isolated from spring water in Turkey.</title>
        <authorList>
            <person name="Inan Bektas K."/>
            <person name="Belduz A.A."/>
            <person name="Canakci S."/>
            <person name="Nalcaoglu A."/>
            <person name="Ceylan E."/>
            <person name="Kati H."/>
        </authorList>
    </citation>
    <scope>NUCLEOTIDE SEQUENCE [LARGE SCALE GENOMIC DNA]</scope>
    <source>
        <strain evidence="10 11">GK</strain>
    </source>
</reference>
<evidence type="ECO:0000256" key="7">
    <source>
        <dbReference type="RuleBase" id="RU000416"/>
    </source>
</evidence>
<evidence type="ECO:0000313" key="10">
    <source>
        <dbReference type="EMBL" id="MCM2568912.1"/>
    </source>
</evidence>
<evidence type="ECO:0000313" key="11">
    <source>
        <dbReference type="Proteomes" id="UP001202243"/>
    </source>
</evidence>
<feature type="domain" description="Helix-turn-helix" evidence="9">
    <location>
        <begin position="6"/>
        <end position="54"/>
    </location>
</feature>
<feature type="active site" evidence="6">
    <location>
        <position position="152"/>
    </location>
</feature>
<dbReference type="InterPro" id="IPR050390">
    <property type="entry name" value="C5-Methyltransferase"/>
</dbReference>
<dbReference type="InterPro" id="IPR041657">
    <property type="entry name" value="HTH_17"/>
</dbReference>
<keyword evidence="4" id="KW-0680">Restriction system</keyword>
<keyword evidence="11" id="KW-1185">Reference proteome</keyword>
<sequence length="495" mass="54994">MSIPNFLSVKNVAEQLGVSQQYVRSLLRSCQLEGQQVGKQWLVSPTSLESYVNSEGVEPKDHVARRTGPLPKLKALSFFSGAMGLDLGLEKTGIHVLLTCEVDKHCRKTIATNRPDVALLGDVWQYSAQDIRQAAGLSDTDDIDVIVGGPPCQAFSTAGSRRGFQDVRGNVFLKFIDLLLELKPKYAVIENVRGLLSAPLAHRPHAERGEEWAPGFEEKPGGALLHIIQTLRAGGYGVSFNLYNAANFGVPQSRERVVLICSRDGNKLPHLKPTHSQNETFGLPKWKTFREAVEGIETLGCDHVNFPEDRLRYYRLLGPGQYWKHLPENLQKEALGKSYYSGGGKTGFLRRMGWDKPACTLVTSPNMPATDICHPVEDRPLSIQEYKRLQMFPDDWQLGGKLVDQYRQVGNAVPGGLGEAVGRAILAHMAGHDIQPPPGFQFSRYRDTDEVSWEAATRKILGLDPVDIKPTKIKPKVKKIVVEAPQMQLFEKEPT</sequence>
<protein>
    <recommendedName>
        <fullName evidence="8">Cytosine-specific methyltransferase</fullName>
        <ecNumber evidence="8">2.1.1.37</ecNumber>
    </recommendedName>
</protein>
<dbReference type="PROSITE" id="PS51679">
    <property type="entry name" value="SAM_MT_C5"/>
    <property type="match status" value="1"/>
</dbReference>
<evidence type="ECO:0000256" key="1">
    <source>
        <dbReference type="ARBA" id="ARBA00022603"/>
    </source>
</evidence>
<evidence type="ECO:0000256" key="5">
    <source>
        <dbReference type="ARBA" id="ARBA00047422"/>
    </source>
</evidence>
<keyword evidence="2 6" id="KW-0808">Transferase</keyword>
<evidence type="ECO:0000256" key="3">
    <source>
        <dbReference type="ARBA" id="ARBA00022691"/>
    </source>
</evidence>
<dbReference type="Pfam" id="PF12728">
    <property type="entry name" value="HTH_17"/>
    <property type="match status" value="1"/>
</dbReference>
<dbReference type="EC" id="2.1.1.37" evidence="8"/>
<evidence type="ECO:0000256" key="2">
    <source>
        <dbReference type="ARBA" id="ARBA00022679"/>
    </source>
</evidence>
<dbReference type="PANTHER" id="PTHR10629:SF52">
    <property type="entry name" value="DNA (CYTOSINE-5)-METHYLTRANSFERASE 1"/>
    <property type="match status" value="1"/>
</dbReference>
<comment type="similarity">
    <text evidence="6 7">Belongs to the class I-like SAM-binding methyltransferase superfamily. C5-methyltransferase family.</text>
</comment>
<keyword evidence="3 6" id="KW-0949">S-adenosyl-L-methionine</keyword>
<dbReference type="Pfam" id="PF00145">
    <property type="entry name" value="DNA_methylase"/>
    <property type="match status" value="1"/>
</dbReference>
<organism evidence="10 11">
    <name type="scientific">Janthinobacterium kumbetense</name>
    <dbReference type="NCBI Taxonomy" id="2950280"/>
    <lineage>
        <taxon>Bacteria</taxon>
        <taxon>Pseudomonadati</taxon>
        <taxon>Pseudomonadota</taxon>
        <taxon>Betaproteobacteria</taxon>
        <taxon>Burkholderiales</taxon>
        <taxon>Oxalobacteraceae</taxon>
        <taxon>Janthinobacterium</taxon>
    </lineage>
</organism>
<proteinExistence type="inferred from homology"/>
<dbReference type="Gene3D" id="3.40.50.150">
    <property type="entry name" value="Vaccinia Virus protein VP39"/>
    <property type="match status" value="1"/>
</dbReference>
<dbReference type="GO" id="GO:0032259">
    <property type="term" value="P:methylation"/>
    <property type="evidence" value="ECO:0007669"/>
    <property type="project" value="UniProtKB-KW"/>
</dbReference>
<dbReference type="EMBL" id="JAMQGR010000014">
    <property type="protein sequence ID" value="MCM2568912.1"/>
    <property type="molecule type" value="Genomic_DNA"/>
</dbReference>
<dbReference type="GO" id="GO:0008168">
    <property type="term" value="F:methyltransferase activity"/>
    <property type="evidence" value="ECO:0007669"/>
    <property type="project" value="UniProtKB-KW"/>
</dbReference>